<comment type="subcellular location">
    <subcellularLocation>
        <location evidence="1">Nucleus</location>
    </subcellularLocation>
</comment>
<evidence type="ECO:0000256" key="5">
    <source>
        <dbReference type="ARBA" id="ARBA00023242"/>
    </source>
</evidence>
<evidence type="ECO:0000256" key="3">
    <source>
        <dbReference type="ARBA" id="ARBA00022771"/>
    </source>
</evidence>
<accession>A0AAD6UTZ0</accession>
<organism evidence="7 8">
    <name type="scientific">Mycena pura</name>
    <dbReference type="NCBI Taxonomy" id="153505"/>
    <lineage>
        <taxon>Eukaryota</taxon>
        <taxon>Fungi</taxon>
        <taxon>Dikarya</taxon>
        <taxon>Basidiomycota</taxon>
        <taxon>Agaricomycotina</taxon>
        <taxon>Agaricomycetes</taxon>
        <taxon>Agaricomycetidae</taxon>
        <taxon>Agaricales</taxon>
        <taxon>Marasmiineae</taxon>
        <taxon>Mycenaceae</taxon>
        <taxon>Mycena</taxon>
    </lineage>
</organism>
<keyword evidence="5" id="KW-0539">Nucleus</keyword>
<protein>
    <submittedName>
        <fullName evidence="7">Ribonuclease H-like domain-containing protein</fullName>
    </submittedName>
</protein>
<keyword evidence="3" id="KW-0863">Zinc-finger</keyword>
<dbReference type="Proteomes" id="UP001219525">
    <property type="component" value="Unassembled WGS sequence"/>
</dbReference>
<feature type="region of interest" description="Disordered" evidence="6">
    <location>
        <begin position="410"/>
        <end position="430"/>
    </location>
</feature>
<dbReference type="InterPro" id="IPR052035">
    <property type="entry name" value="ZnF_BED_domain_contain"/>
</dbReference>
<evidence type="ECO:0000256" key="4">
    <source>
        <dbReference type="ARBA" id="ARBA00022833"/>
    </source>
</evidence>
<evidence type="ECO:0000256" key="2">
    <source>
        <dbReference type="ARBA" id="ARBA00022723"/>
    </source>
</evidence>
<evidence type="ECO:0000313" key="7">
    <source>
        <dbReference type="EMBL" id="KAJ7193561.1"/>
    </source>
</evidence>
<sequence length="430" mass="48077">MWISFFPDKKKRSLAVTVDDPEDEQEFDAEDDVELIQVMEDVDEAVEESDEAAIKDINVKEMLEARHIQLELREEDHELAQGAYRKELAAIATSLKIDNAEKKHMICAVLTRWNTIFNIINRGLNIQPALDRLCLTSTGQASIRLLLLSNEEWQIMHQLHSVLKPFKDATLCLSTNKHPCIFEVIPIIDLLNIHLKAMVRKTKNTVFVHPKDLKAPKTKTPPPPPAQRATFPVSCMAAATGIGILDKYYSKTDDSIMYHIAMLMHPSYGLSYFEQMEWPKDWQDTAVALACKQWTKHYCVKTPATIAEIVTPRAIFDSLDQLQKTTALVGTMLPYAADSSPNNQVLVLMAQDFLGAPATSVDVECAFSHGGSMVTKCQHALSAETIRANVLVAAWCGADLIPESKAIESSNMIDVDAEEEEEEGSDYSDE</sequence>
<name>A0AAD6UTZ0_9AGAR</name>
<reference evidence="7" key="1">
    <citation type="submission" date="2023-03" db="EMBL/GenBank/DDBJ databases">
        <title>Massive genome expansion in bonnet fungi (Mycena s.s.) driven by repeated elements and novel gene families across ecological guilds.</title>
        <authorList>
            <consortium name="Lawrence Berkeley National Laboratory"/>
            <person name="Harder C.B."/>
            <person name="Miyauchi S."/>
            <person name="Viragh M."/>
            <person name="Kuo A."/>
            <person name="Thoen E."/>
            <person name="Andreopoulos B."/>
            <person name="Lu D."/>
            <person name="Skrede I."/>
            <person name="Drula E."/>
            <person name="Henrissat B."/>
            <person name="Morin E."/>
            <person name="Kohler A."/>
            <person name="Barry K."/>
            <person name="LaButti K."/>
            <person name="Morin E."/>
            <person name="Salamov A."/>
            <person name="Lipzen A."/>
            <person name="Mereny Z."/>
            <person name="Hegedus B."/>
            <person name="Baldrian P."/>
            <person name="Stursova M."/>
            <person name="Weitz H."/>
            <person name="Taylor A."/>
            <person name="Grigoriev I.V."/>
            <person name="Nagy L.G."/>
            <person name="Martin F."/>
            <person name="Kauserud H."/>
        </authorList>
    </citation>
    <scope>NUCLEOTIDE SEQUENCE</scope>
    <source>
        <strain evidence="7">9144</strain>
    </source>
</reference>
<dbReference type="SUPFAM" id="SSF53098">
    <property type="entry name" value="Ribonuclease H-like"/>
    <property type="match status" value="1"/>
</dbReference>
<dbReference type="AlphaFoldDB" id="A0AAD6UTZ0"/>
<keyword evidence="4" id="KW-0862">Zinc</keyword>
<keyword evidence="2" id="KW-0479">Metal-binding</keyword>
<dbReference type="InterPro" id="IPR012337">
    <property type="entry name" value="RNaseH-like_sf"/>
</dbReference>
<dbReference type="PANTHER" id="PTHR46481:SF10">
    <property type="entry name" value="ZINC FINGER BED DOMAIN-CONTAINING PROTEIN 39"/>
    <property type="match status" value="1"/>
</dbReference>
<dbReference type="EMBL" id="JARJCW010000107">
    <property type="protein sequence ID" value="KAJ7193561.1"/>
    <property type="molecule type" value="Genomic_DNA"/>
</dbReference>
<evidence type="ECO:0000313" key="8">
    <source>
        <dbReference type="Proteomes" id="UP001219525"/>
    </source>
</evidence>
<keyword evidence="8" id="KW-1185">Reference proteome</keyword>
<feature type="compositionally biased region" description="Acidic residues" evidence="6">
    <location>
        <begin position="415"/>
        <end position="430"/>
    </location>
</feature>
<gene>
    <name evidence="7" type="ORF">GGX14DRAFT_577183</name>
</gene>
<evidence type="ECO:0000256" key="6">
    <source>
        <dbReference type="SAM" id="MobiDB-lite"/>
    </source>
</evidence>
<proteinExistence type="predicted"/>
<comment type="caution">
    <text evidence="7">The sequence shown here is derived from an EMBL/GenBank/DDBJ whole genome shotgun (WGS) entry which is preliminary data.</text>
</comment>
<dbReference type="PANTHER" id="PTHR46481">
    <property type="entry name" value="ZINC FINGER BED DOMAIN-CONTAINING PROTEIN 4"/>
    <property type="match status" value="1"/>
</dbReference>
<dbReference type="GO" id="GO:0008270">
    <property type="term" value="F:zinc ion binding"/>
    <property type="evidence" value="ECO:0007669"/>
    <property type="project" value="UniProtKB-KW"/>
</dbReference>
<evidence type="ECO:0000256" key="1">
    <source>
        <dbReference type="ARBA" id="ARBA00004123"/>
    </source>
</evidence>
<dbReference type="GO" id="GO:0005634">
    <property type="term" value="C:nucleus"/>
    <property type="evidence" value="ECO:0007669"/>
    <property type="project" value="UniProtKB-SubCell"/>
</dbReference>